<organism evidence="2">
    <name type="scientific">Schlesneria paludicola</name>
    <dbReference type="NCBI Taxonomy" id="360056"/>
    <lineage>
        <taxon>Bacteria</taxon>
        <taxon>Pseudomonadati</taxon>
        <taxon>Planctomycetota</taxon>
        <taxon>Planctomycetia</taxon>
        <taxon>Planctomycetales</taxon>
        <taxon>Planctomycetaceae</taxon>
        <taxon>Schlesneria</taxon>
    </lineage>
</organism>
<dbReference type="PANTHER" id="PTHR43037">
    <property type="entry name" value="UNNAMED PRODUCT-RELATED"/>
    <property type="match status" value="1"/>
</dbReference>
<dbReference type="PANTHER" id="PTHR43037:SF1">
    <property type="entry name" value="BLL1128 PROTEIN"/>
    <property type="match status" value="1"/>
</dbReference>
<name>A0A7C4QR05_9PLAN</name>
<keyword evidence="1" id="KW-0732">Signal</keyword>
<proteinExistence type="predicted"/>
<evidence type="ECO:0000313" key="2">
    <source>
        <dbReference type="EMBL" id="HGT40145.1"/>
    </source>
</evidence>
<gene>
    <name evidence="2" type="ORF">ENS64_12930</name>
</gene>
<dbReference type="Gene3D" id="3.40.50.1820">
    <property type="entry name" value="alpha/beta hydrolase"/>
    <property type="match status" value="1"/>
</dbReference>
<dbReference type="InterPro" id="IPR029058">
    <property type="entry name" value="AB_hydrolase_fold"/>
</dbReference>
<dbReference type="AlphaFoldDB" id="A0A7C4QR05"/>
<accession>A0A7C4QR05</accession>
<protein>
    <submittedName>
        <fullName evidence="2">Uncharacterized protein</fullName>
    </submittedName>
</protein>
<reference evidence="2" key="1">
    <citation type="journal article" date="2020" name="mSystems">
        <title>Genome- and Community-Level Interaction Insights into Carbon Utilization and Element Cycling Functions of Hydrothermarchaeota in Hydrothermal Sediment.</title>
        <authorList>
            <person name="Zhou Z."/>
            <person name="Liu Y."/>
            <person name="Xu W."/>
            <person name="Pan J."/>
            <person name="Luo Z.H."/>
            <person name="Li M."/>
        </authorList>
    </citation>
    <scope>NUCLEOTIDE SEQUENCE [LARGE SCALE GENOMIC DNA]</scope>
    <source>
        <strain evidence="2">SpSt-508</strain>
    </source>
</reference>
<dbReference type="EMBL" id="DSVQ01000016">
    <property type="protein sequence ID" value="HGT40145.1"/>
    <property type="molecule type" value="Genomic_DNA"/>
</dbReference>
<sequence length="271" mass="29670">MNERLPSPGRFFDWGIRWQLPAAFDDGLDDEAAASLDVDQVPTRDELEAGVTGPVISVSEGPHAIALPEVYEPGYAYPLIVWFHPSGSTEEELFDVLPQISDRNYVALALRGNVEFGHGADWSTAGGALETARRVEEAVERLKQFLNIHPQRIILAGYGSGGTTALEVLLQSPEAFHGAACLAGAFPNIEFPLARYRGLRGRRVLLATTLDCREVRVADFVTSGRLLYTAGMQVATRVYQEGGGTAKARMLRDVDHWIMDGIQSAIKVFMP</sequence>
<comment type="caution">
    <text evidence="2">The sequence shown here is derived from an EMBL/GenBank/DDBJ whole genome shotgun (WGS) entry which is preliminary data.</text>
</comment>
<dbReference type="InterPro" id="IPR050955">
    <property type="entry name" value="Plant_Biomass_Hydrol_Est"/>
</dbReference>
<dbReference type="SUPFAM" id="SSF53474">
    <property type="entry name" value="alpha/beta-Hydrolases"/>
    <property type="match status" value="1"/>
</dbReference>
<evidence type="ECO:0000256" key="1">
    <source>
        <dbReference type="ARBA" id="ARBA00022729"/>
    </source>
</evidence>